<dbReference type="Gene3D" id="3.40.1170.10">
    <property type="entry name" value="DNA repair protein MutS, domain I"/>
    <property type="match status" value="1"/>
</dbReference>
<keyword evidence="4 9" id="KW-0227">DNA damage</keyword>
<dbReference type="SUPFAM" id="SSF55271">
    <property type="entry name" value="DNA repair protein MutS, domain I"/>
    <property type="match status" value="1"/>
</dbReference>
<dbReference type="InterPro" id="IPR007860">
    <property type="entry name" value="DNA_mmatch_repair_MutS_con_dom"/>
</dbReference>
<dbReference type="PIRSF" id="PIRSF037677">
    <property type="entry name" value="DNA_mis_repair_Msh6"/>
    <property type="match status" value="1"/>
</dbReference>
<dbReference type="Gene3D" id="6.10.140.430">
    <property type="match status" value="1"/>
</dbReference>
<dbReference type="InterPro" id="IPR036678">
    <property type="entry name" value="MutS_con_dom_sf"/>
</dbReference>
<feature type="domain" description="DNA mismatch repair proteins mutS family" evidence="12">
    <location>
        <begin position="777"/>
        <end position="793"/>
    </location>
</feature>
<dbReference type="Gene3D" id="3.30.420.110">
    <property type="entry name" value="MutS, connector domain"/>
    <property type="match status" value="1"/>
</dbReference>
<evidence type="ECO:0000256" key="1">
    <source>
        <dbReference type="ARBA" id="ARBA00006271"/>
    </source>
</evidence>
<dbReference type="GO" id="GO:0030983">
    <property type="term" value="F:mismatched DNA binding"/>
    <property type="evidence" value="ECO:0007669"/>
    <property type="project" value="InterPro"/>
</dbReference>
<dbReference type="Pfam" id="PF00488">
    <property type="entry name" value="MutS_V"/>
    <property type="match status" value="1"/>
</dbReference>
<dbReference type="InterPro" id="IPR005748">
    <property type="entry name" value="DNA_mismatch_repair_MutS"/>
</dbReference>
<dbReference type="Pfam" id="PF01624">
    <property type="entry name" value="MutS_I"/>
    <property type="match status" value="1"/>
</dbReference>
<dbReference type="PANTHER" id="PTHR11361:SF34">
    <property type="entry name" value="DNA MISMATCH REPAIR PROTEIN MSH1, MITOCHONDRIAL"/>
    <property type="match status" value="1"/>
</dbReference>
<dbReference type="FunFam" id="3.40.50.300:FF:000283">
    <property type="entry name" value="DNA mismatch repair protein MutS"/>
    <property type="match status" value="1"/>
</dbReference>
<evidence type="ECO:0000313" key="13">
    <source>
        <dbReference type="EMBL" id="VVO33109.1"/>
    </source>
</evidence>
<evidence type="ECO:0000256" key="9">
    <source>
        <dbReference type="HAMAP-Rule" id="MF_00096"/>
    </source>
</evidence>
<dbReference type="CDD" id="cd03284">
    <property type="entry name" value="ABC_MutS1"/>
    <property type="match status" value="1"/>
</dbReference>
<dbReference type="PANTHER" id="PTHR11361">
    <property type="entry name" value="DNA MISMATCH REPAIR PROTEIN MUTS FAMILY MEMBER"/>
    <property type="match status" value="1"/>
</dbReference>
<dbReference type="Proteomes" id="UP000381093">
    <property type="component" value="Unassembled WGS sequence"/>
</dbReference>
<evidence type="ECO:0000256" key="4">
    <source>
        <dbReference type="ARBA" id="ARBA00022763"/>
    </source>
</evidence>
<keyword evidence="3 9" id="KW-0547">Nucleotide-binding</keyword>
<keyword evidence="5 9" id="KW-0067">ATP-binding</keyword>
<dbReference type="InterPro" id="IPR007861">
    <property type="entry name" value="DNA_mismatch_repair_MutS_clamp"/>
</dbReference>
<evidence type="ECO:0000256" key="11">
    <source>
        <dbReference type="SAM" id="MobiDB-lite"/>
    </source>
</evidence>
<reference evidence="13 14" key="1">
    <citation type="submission" date="2019-09" db="EMBL/GenBank/DDBJ databases">
        <authorList>
            <person name="Chandra G."/>
            <person name="Truman W A."/>
        </authorList>
    </citation>
    <scope>NUCLEOTIDE SEQUENCE [LARGE SCALE GENOMIC DNA]</scope>
    <source>
        <strain evidence="13">PS710</strain>
    </source>
</reference>
<evidence type="ECO:0000256" key="6">
    <source>
        <dbReference type="ARBA" id="ARBA00023125"/>
    </source>
</evidence>
<dbReference type="Pfam" id="PF05188">
    <property type="entry name" value="MutS_II"/>
    <property type="match status" value="1"/>
</dbReference>
<dbReference type="GO" id="GO:0003684">
    <property type="term" value="F:damaged DNA binding"/>
    <property type="evidence" value="ECO:0007669"/>
    <property type="project" value="UniProtKB-UniRule"/>
</dbReference>
<sequence>MGLPYTSGSRLQGTASIKMLTAKDSDAGLLLANPLAGASMIWPLSLSGFHACVGWTAHVNLAPIAEKPGRRPSFALHLSTNLPDYPMNKALSDLSSHTPMMQQYWRLKNQHPDQLMFYRMGDFYEIFYEDAKKAAKLLDITLTARGQSAGQAIPMCGIPYHAAEGYLAKLVKLGESVVICEQVGDPATSKGPVDRQVVRIITPGTVSDEALLDERRDNLIAAVLGDERLFGLAVLDITSGNFTVLEIKGWENLLAELERVNPVELMIPDDWPKDLPAEKRRGVRRRAPWDFERDSALKSLCQQFSTQDLKGFGCENLTLAIGAAGCLLSYAKETQRTALPHLRSLRHERLDDTVVLDGASRRNLELDTNLAGGRDNTLQSVVDRCQTAMGSRLLTRWLNRPLRDLNVLLARQTSITCLLDGYRFEKLQPQLKEIGDIERILARIGLRNARPRDLARLRDALGALPALQVAMRELEAPHIIQLARTTSTYPELAALLEKAIVDNPPAVIRDGGVLKTGYDSELDELQSLSENAGQFLIDLEAREKARTGLSHLKVGYNRIHGYFIELPSKQAESAPADYIRRQTLKGAERFITPELKAFEDKALSAKSRALAREKMLYEALLEDLIAQLPPLQDTAAALAELDVLSNLAERALNLDLNCPRFVDEPCMRISQGRHPVVEQVLTTPFVANDLSLDDNTRMLVITGPNMGGKSTYMRQTALIVLLAHIGSFVPAASCELSLVDRIFTRIGSSDDLAGGRSTFMVEMSETANILHNATERSLVLMDEVGRGTSTFDGLSLAWAAAERLAHLRAYTLFATHYFELTVLPEAQPLVANVHLNATEHNERIVFLHHVLPGPASQSYGLAVAQLAGVPSEVIVRAREHLGRLEATALPHETPKPTKGKPAAPQQSDMFASLPHPVLDELAKLDLDDMTPRRALEMLYTLKTRV</sequence>
<dbReference type="HAMAP" id="MF_00096">
    <property type="entry name" value="MutS"/>
    <property type="match status" value="1"/>
</dbReference>
<dbReference type="GO" id="GO:0005829">
    <property type="term" value="C:cytosol"/>
    <property type="evidence" value="ECO:0007669"/>
    <property type="project" value="TreeGrafter"/>
</dbReference>
<dbReference type="FunFam" id="1.10.1420.10:FF:000002">
    <property type="entry name" value="DNA mismatch repair protein MutS"/>
    <property type="match status" value="1"/>
</dbReference>
<dbReference type="EMBL" id="CABVHW010000025">
    <property type="protein sequence ID" value="VVO33109.1"/>
    <property type="molecule type" value="Genomic_DNA"/>
</dbReference>
<dbReference type="GO" id="GO:0140664">
    <property type="term" value="F:ATP-dependent DNA damage sensor activity"/>
    <property type="evidence" value="ECO:0007669"/>
    <property type="project" value="InterPro"/>
</dbReference>
<feature type="binding site" evidence="9">
    <location>
        <begin position="703"/>
        <end position="710"/>
    </location>
    <ligand>
        <name>ATP</name>
        <dbReference type="ChEBI" id="CHEBI:30616"/>
    </ligand>
</feature>
<dbReference type="NCBIfam" id="TIGR01070">
    <property type="entry name" value="mutS1"/>
    <property type="match status" value="1"/>
</dbReference>
<dbReference type="InterPro" id="IPR007696">
    <property type="entry name" value="DNA_mismatch_repair_MutS_core"/>
</dbReference>
<keyword evidence="7 9" id="KW-0234">DNA repair</keyword>
<feature type="region of interest" description="Disordered" evidence="11">
    <location>
        <begin position="885"/>
        <end position="906"/>
    </location>
</feature>
<keyword evidence="6 9" id="KW-0238">DNA-binding</keyword>
<dbReference type="InterPro" id="IPR027417">
    <property type="entry name" value="P-loop_NTPase"/>
</dbReference>
<protein>
    <recommendedName>
        <fullName evidence="2 9">DNA mismatch repair protein MutS</fullName>
    </recommendedName>
</protein>
<evidence type="ECO:0000256" key="8">
    <source>
        <dbReference type="ARBA" id="ARBA00024647"/>
    </source>
</evidence>
<dbReference type="GO" id="GO:0006298">
    <property type="term" value="P:mismatch repair"/>
    <property type="evidence" value="ECO:0007669"/>
    <property type="project" value="UniProtKB-UniRule"/>
</dbReference>
<dbReference type="SUPFAM" id="SSF52540">
    <property type="entry name" value="P-loop containing nucleoside triphosphate hydrolases"/>
    <property type="match status" value="1"/>
</dbReference>
<name>A0A5E7F1S8_PSEFL</name>
<dbReference type="Pfam" id="PF05190">
    <property type="entry name" value="MutS_IV"/>
    <property type="match status" value="1"/>
</dbReference>
<dbReference type="SUPFAM" id="SSF48334">
    <property type="entry name" value="DNA repair protein MutS, domain III"/>
    <property type="match status" value="1"/>
</dbReference>
<dbReference type="Pfam" id="PF05192">
    <property type="entry name" value="MutS_III"/>
    <property type="match status" value="1"/>
</dbReference>
<organism evidence="13 14">
    <name type="scientific">Pseudomonas fluorescens</name>
    <dbReference type="NCBI Taxonomy" id="294"/>
    <lineage>
        <taxon>Bacteria</taxon>
        <taxon>Pseudomonadati</taxon>
        <taxon>Pseudomonadota</taxon>
        <taxon>Gammaproteobacteria</taxon>
        <taxon>Pseudomonadales</taxon>
        <taxon>Pseudomonadaceae</taxon>
        <taxon>Pseudomonas</taxon>
    </lineage>
</organism>
<comment type="similarity">
    <text evidence="1 9 10">Belongs to the DNA mismatch repair MutS family.</text>
</comment>
<dbReference type="PROSITE" id="PS00486">
    <property type="entry name" value="DNA_MISMATCH_REPAIR_2"/>
    <property type="match status" value="1"/>
</dbReference>
<gene>
    <name evidence="9 13" type="primary">mutS</name>
    <name evidence="13" type="ORF">PS710_05196</name>
</gene>
<dbReference type="SUPFAM" id="SSF53150">
    <property type="entry name" value="DNA repair protein MutS, domain II"/>
    <property type="match status" value="1"/>
</dbReference>
<dbReference type="InterPro" id="IPR007695">
    <property type="entry name" value="DNA_mismatch_repair_MutS-lik_N"/>
</dbReference>
<evidence type="ECO:0000313" key="14">
    <source>
        <dbReference type="Proteomes" id="UP000381093"/>
    </source>
</evidence>
<accession>A0A5E7F1S8</accession>
<evidence type="ECO:0000256" key="10">
    <source>
        <dbReference type="RuleBase" id="RU003756"/>
    </source>
</evidence>
<dbReference type="NCBIfam" id="NF003810">
    <property type="entry name" value="PRK05399.1"/>
    <property type="match status" value="1"/>
</dbReference>
<evidence type="ECO:0000256" key="2">
    <source>
        <dbReference type="ARBA" id="ARBA00021982"/>
    </source>
</evidence>
<comment type="function">
    <text evidence="8 9">This protein is involved in the repair of mismatches in DNA. It is possible that it carries out the mismatch recognition step. This protein has a weak ATPase activity.</text>
</comment>
<dbReference type="Gene3D" id="1.10.1420.10">
    <property type="match status" value="2"/>
</dbReference>
<dbReference type="InterPro" id="IPR000432">
    <property type="entry name" value="DNA_mismatch_repair_MutS_C"/>
</dbReference>
<proteinExistence type="inferred from homology"/>
<dbReference type="FunFam" id="3.40.1170.10:FF:000001">
    <property type="entry name" value="DNA mismatch repair protein MutS"/>
    <property type="match status" value="1"/>
</dbReference>
<evidence type="ECO:0000256" key="7">
    <source>
        <dbReference type="ARBA" id="ARBA00023204"/>
    </source>
</evidence>
<dbReference type="GO" id="GO:0005524">
    <property type="term" value="F:ATP binding"/>
    <property type="evidence" value="ECO:0007669"/>
    <property type="project" value="UniProtKB-UniRule"/>
</dbReference>
<dbReference type="AlphaFoldDB" id="A0A5E7F1S8"/>
<evidence type="ECO:0000256" key="3">
    <source>
        <dbReference type="ARBA" id="ARBA00022741"/>
    </source>
</evidence>
<dbReference type="Gene3D" id="3.40.50.300">
    <property type="entry name" value="P-loop containing nucleotide triphosphate hydrolases"/>
    <property type="match status" value="1"/>
</dbReference>
<dbReference type="InterPro" id="IPR016151">
    <property type="entry name" value="DNA_mismatch_repair_MutS_N"/>
</dbReference>
<dbReference type="InterPro" id="IPR045076">
    <property type="entry name" value="MutS"/>
</dbReference>
<dbReference type="InterPro" id="IPR036187">
    <property type="entry name" value="DNA_mismatch_repair_MutS_sf"/>
</dbReference>
<dbReference type="SMART" id="SM00534">
    <property type="entry name" value="MUTSac"/>
    <property type="match status" value="1"/>
</dbReference>
<evidence type="ECO:0000259" key="12">
    <source>
        <dbReference type="PROSITE" id="PS00486"/>
    </source>
</evidence>
<dbReference type="InterPro" id="IPR017261">
    <property type="entry name" value="DNA_mismatch_repair_MutS/MSH"/>
</dbReference>
<evidence type="ECO:0000256" key="5">
    <source>
        <dbReference type="ARBA" id="ARBA00022840"/>
    </source>
</evidence>
<dbReference type="SMART" id="SM00533">
    <property type="entry name" value="MUTSd"/>
    <property type="match status" value="1"/>
</dbReference>